<dbReference type="AlphaFoldDB" id="A0A1F5JAF2"/>
<proteinExistence type="inferred from homology"/>
<keyword evidence="10" id="KW-0547">Nucleotide-binding</keyword>
<organism evidence="18 19">
    <name type="scientific">Candidatus Daviesbacteria bacterium RIFCSPHIGHO2_02_FULL_39_12</name>
    <dbReference type="NCBI Taxonomy" id="1797770"/>
    <lineage>
        <taxon>Bacteria</taxon>
        <taxon>Candidatus Daviesiibacteriota</taxon>
    </lineage>
</organism>
<dbReference type="SMART" id="SM00873">
    <property type="entry name" value="B3_4"/>
    <property type="match status" value="1"/>
</dbReference>
<dbReference type="GO" id="GO:0000287">
    <property type="term" value="F:magnesium ion binding"/>
    <property type="evidence" value="ECO:0007669"/>
    <property type="project" value="InterPro"/>
</dbReference>
<dbReference type="Pfam" id="PF03483">
    <property type="entry name" value="B3_4"/>
    <property type="match status" value="1"/>
</dbReference>
<dbReference type="Gene3D" id="3.30.56.10">
    <property type="match status" value="2"/>
</dbReference>
<dbReference type="InterPro" id="IPR041616">
    <property type="entry name" value="PheRS_beta_core"/>
</dbReference>
<evidence type="ECO:0000256" key="9">
    <source>
        <dbReference type="ARBA" id="ARBA00022723"/>
    </source>
</evidence>
<evidence type="ECO:0000256" key="2">
    <source>
        <dbReference type="ARBA" id="ARBA00004496"/>
    </source>
</evidence>
<dbReference type="EC" id="6.1.1.20" evidence="5"/>
<dbReference type="GO" id="GO:0009328">
    <property type="term" value="C:phenylalanine-tRNA ligase complex"/>
    <property type="evidence" value="ECO:0007669"/>
    <property type="project" value="TreeGrafter"/>
</dbReference>
<dbReference type="SUPFAM" id="SSF56037">
    <property type="entry name" value="PheT/TilS domain"/>
    <property type="match status" value="1"/>
</dbReference>
<evidence type="ECO:0000256" key="11">
    <source>
        <dbReference type="ARBA" id="ARBA00022840"/>
    </source>
</evidence>
<keyword evidence="9" id="KW-0479">Metal-binding</keyword>
<evidence type="ECO:0000256" key="5">
    <source>
        <dbReference type="ARBA" id="ARBA00012814"/>
    </source>
</evidence>
<dbReference type="InterPro" id="IPR005147">
    <property type="entry name" value="tRNA_synthase_B5-dom"/>
</dbReference>
<dbReference type="GO" id="GO:0005524">
    <property type="term" value="F:ATP binding"/>
    <property type="evidence" value="ECO:0007669"/>
    <property type="project" value="UniProtKB-KW"/>
</dbReference>
<evidence type="ECO:0000256" key="4">
    <source>
        <dbReference type="ARBA" id="ARBA00011209"/>
    </source>
</evidence>
<evidence type="ECO:0000313" key="19">
    <source>
        <dbReference type="Proteomes" id="UP000177042"/>
    </source>
</evidence>
<dbReference type="SUPFAM" id="SSF55681">
    <property type="entry name" value="Class II aaRS and biotin synthetases"/>
    <property type="match status" value="1"/>
</dbReference>
<evidence type="ECO:0000256" key="16">
    <source>
        <dbReference type="ARBA" id="ARBA00049255"/>
    </source>
</evidence>
<keyword evidence="11" id="KW-0067">ATP-binding</keyword>
<gene>
    <name evidence="18" type="ORF">A3C26_02415</name>
</gene>
<dbReference type="InterPro" id="IPR045060">
    <property type="entry name" value="Phe-tRNA-ligase_IIc_bsu"/>
</dbReference>
<name>A0A1F5JAF2_9BACT</name>
<evidence type="ECO:0000256" key="3">
    <source>
        <dbReference type="ARBA" id="ARBA00008653"/>
    </source>
</evidence>
<keyword evidence="8 18" id="KW-0436">Ligase</keyword>
<keyword evidence="14" id="KW-0030">Aminoacyl-tRNA synthetase</keyword>
<dbReference type="Pfam" id="PF03484">
    <property type="entry name" value="B5"/>
    <property type="match status" value="1"/>
</dbReference>
<dbReference type="GO" id="GO:0004826">
    <property type="term" value="F:phenylalanine-tRNA ligase activity"/>
    <property type="evidence" value="ECO:0007669"/>
    <property type="project" value="UniProtKB-EC"/>
</dbReference>
<dbReference type="NCBIfam" id="TIGR00472">
    <property type="entry name" value="pheT_bact"/>
    <property type="match status" value="1"/>
</dbReference>
<evidence type="ECO:0000256" key="6">
    <source>
        <dbReference type="ARBA" id="ARBA00017032"/>
    </source>
</evidence>
<comment type="caution">
    <text evidence="18">The sequence shown here is derived from an EMBL/GenBank/DDBJ whole genome shotgun (WGS) entry which is preliminary data.</text>
</comment>
<dbReference type="PROSITE" id="PS51483">
    <property type="entry name" value="B5"/>
    <property type="match status" value="1"/>
</dbReference>
<dbReference type="GO" id="GO:0003723">
    <property type="term" value="F:RNA binding"/>
    <property type="evidence" value="ECO:0007669"/>
    <property type="project" value="InterPro"/>
</dbReference>
<dbReference type="Gene3D" id="3.30.930.10">
    <property type="entry name" value="Bira Bifunctional Protein, Domain 2"/>
    <property type="match status" value="1"/>
</dbReference>
<keyword evidence="13" id="KW-0648">Protein biosynthesis</keyword>
<dbReference type="SMART" id="SM00874">
    <property type="entry name" value="B5"/>
    <property type="match status" value="1"/>
</dbReference>
<reference evidence="18 19" key="1">
    <citation type="journal article" date="2016" name="Nat. Commun.">
        <title>Thousands of microbial genomes shed light on interconnected biogeochemical processes in an aquifer system.</title>
        <authorList>
            <person name="Anantharaman K."/>
            <person name="Brown C.T."/>
            <person name="Hug L.A."/>
            <person name="Sharon I."/>
            <person name="Castelle C.J."/>
            <person name="Probst A.J."/>
            <person name="Thomas B.C."/>
            <person name="Singh A."/>
            <person name="Wilkins M.J."/>
            <person name="Karaoz U."/>
            <person name="Brodie E.L."/>
            <person name="Williams K.H."/>
            <person name="Hubbard S.S."/>
            <person name="Banfield J.F."/>
        </authorList>
    </citation>
    <scope>NUCLEOTIDE SEQUENCE [LARGE SCALE GENOMIC DNA]</scope>
</reference>
<keyword evidence="7" id="KW-0963">Cytoplasm</keyword>
<evidence type="ECO:0000256" key="8">
    <source>
        <dbReference type="ARBA" id="ARBA00022598"/>
    </source>
</evidence>
<dbReference type="Proteomes" id="UP000177042">
    <property type="component" value="Unassembled WGS sequence"/>
</dbReference>
<evidence type="ECO:0000256" key="15">
    <source>
        <dbReference type="ARBA" id="ARBA00033189"/>
    </source>
</evidence>
<comment type="cofactor">
    <cofactor evidence="1">
        <name>Mg(2+)</name>
        <dbReference type="ChEBI" id="CHEBI:18420"/>
    </cofactor>
</comment>
<dbReference type="PANTHER" id="PTHR10947:SF0">
    <property type="entry name" value="PHENYLALANINE--TRNA LIGASE BETA SUBUNIT"/>
    <property type="match status" value="1"/>
</dbReference>
<comment type="subcellular location">
    <subcellularLocation>
        <location evidence="2">Cytoplasm</location>
    </subcellularLocation>
</comment>
<accession>A0A1F5JAF2</accession>
<dbReference type="InterPro" id="IPR005146">
    <property type="entry name" value="B3/B4_tRNA-bd"/>
</dbReference>
<dbReference type="PANTHER" id="PTHR10947">
    <property type="entry name" value="PHENYLALANYL-TRNA SYNTHETASE BETA CHAIN AND LEUCINE-RICH REPEAT-CONTAINING PROTEIN 47"/>
    <property type="match status" value="1"/>
</dbReference>
<comment type="subunit">
    <text evidence="4">Tetramer of two alpha and two beta subunits.</text>
</comment>
<dbReference type="InterPro" id="IPR009061">
    <property type="entry name" value="DNA-bd_dom_put_sf"/>
</dbReference>
<dbReference type="Pfam" id="PF17759">
    <property type="entry name" value="tRNA_synthFbeta"/>
    <property type="match status" value="1"/>
</dbReference>
<dbReference type="InterPro" id="IPR004532">
    <property type="entry name" value="Phe-tRNA-ligase_IIc_bsu_bact"/>
</dbReference>
<dbReference type="Gene3D" id="3.50.40.10">
    <property type="entry name" value="Phenylalanyl-trna Synthetase, Chain B, domain 3"/>
    <property type="match status" value="1"/>
</dbReference>
<dbReference type="InterPro" id="IPR045864">
    <property type="entry name" value="aa-tRNA-synth_II/BPL/LPL"/>
</dbReference>
<comment type="catalytic activity">
    <reaction evidence="16">
        <text>tRNA(Phe) + L-phenylalanine + ATP = L-phenylalanyl-tRNA(Phe) + AMP + diphosphate + H(+)</text>
        <dbReference type="Rhea" id="RHEA:19413"/>
        <dbReference type="Rhea" id="RHEA-COMP:9668"/>
        <dbReference type="Rhea" id="RHEA-COMP:9699"/>
        <dbReference type="ChEBI" id="CHEBI:15378"/>
        <dbReference type="ChEBI" id="CHEBI:30616"/>
        <dbReference type="ChEBI" id="CHEBI:33019"/>
        <dbReference type="ChEBI" id="CHEBI:58095"/>
        <dbReference type="ChEBI" id="CHEBI:78442"/>
        <dbReference type="ChEBI" id="CHEBI:78531"/>
        <dbReference type="ChEBI" id="CHEBI:456215"/>
        <dbReference type="EC" id="6.1.1.20"/>
    </reaction>
</comment>
<dbReference type="FunFam" id="3.30.56.10:FF:000002">
    <property type="entry name" value="Phenylalanine--tRNA ligase beta subunit"/>
    <property type="match status" value="1"/>
</dbReference>
<evidence type="ECO:0000256" key="13">
    <source>
        <dbReference type="ARBA" id="ARBA00022917"/>
    </source>
</evidence>
<evidence type="ECO:0000256" key="1">
    <source>
        <dbReference type="ARBA" id="ARBA00001946"/>
    </source>
</evidence>
<keyword evidence="12" id="KW-0460">Magnesium</keyword>
<dbReference type="GO" id="GO:0006432">
    <property type="term" value="P:phenylalanyl-tRNA aminoacylation"/>
    <property type="evidence" value="ECO:0007669"/>
    <property type="project" value="InterPro"/>
</dbReference>
<dbReference type="SUPFAM" id="SSF46955">
    <property type="entry name" value="Putative DNA-binding domain"/>
    <property type="match status" value="2"/>
</dbReference>
<sequence>MKVSINWLNKLVNLNVSIEELVRLLPLRTIGLKEVTKNYIELDMKGYNRADLLSIRGVAYEAATITGSNILFNEPQEAEFVWNQESLPEVKVDVLNLKLCPFYCIAKIEGIKVDKSSEDWVKKIEASGMRSVNNIADVTNLVMLEYGQPLHAFDAGKVSGRVSVRLASQGETLQTLDGKVRQPDTSDMVITDKSGPIAIAGIMGGKETEVSNYTSSILLEAAIFDPVNLRQTATKLNLQSEAGKRFQHGLTKTRLLQALNAAIKMYQEPGGKLTAISIVGNSQDQQKVVNLSLSNLNALVGIDFTDKQVEEYLSRLYCKPASYSSNGNVVWEVTIPYWRLDINIEEDLIEEVARLYGYEKIPAKSLAGEYKPKGDQKQFVLIRKLKDALVSLGLTEVQTYSFYSTRVLNALGLTKEKADKRLVKLANPMSSETEYLRESLWPNLLEVIDRNVRLDFKDIAIFEIGKIYYLNEKDETSEKYVLTVALTNNTDNPLVELEQIFKTANQKLDLKISEDLEKEKGANLELFHPTRLIQLKTGRGKTLGRLAEIHKRVTDKFSLDKRVAVLEVSIVIASDFRNFSCFL</sequence>
<evidence type="ECO:0000256" key="14">
    <source>
        <dbReference type="ARBA" id="ARBA00023146"/>
    </source>
</evidence>
<dbReference type="EMBL" id="MFCX01000024">
    <property type="protein sequence ID" value="OGE25539.1"/>
    <property type="molecule type" value="Genomic_DNA"/>
</dbReference>
<evidence type="ECO:0000256" key="10">
    <source>
        <dbReference type="ARBA" id="ARBA00022741"/>
    </source>
</evidence>
<evidence type="ECO:0000313" key="18">
    <source>
        <dbReference type="EMBL" id="OGE25539.1"/>
    </source>
</evidence>
<comment type="similarity">
    <text evidence="3">Belongs to the phenylalanyl-tRNA synthetase beta subunit family. Type 1 subfamily.</text>
</comment>
<evidence type="ECO:0000256" key="12">
    <source>
        <dbReference type="ARBA" id="ARBA00022842"/>
    </source>
</evidence>
<feature type="domain" description="B5" evidence="17">
    <location>
        <begin position="284"/>
        <end position="363"/>
    </location>
</feature>
<evidence type="ECO:0000256" key="7">
    <source>
        <dbReference type="ARBA" id="ARBA00022490"/>
    </source>
</evidence>
<dbReference type="InterPro" id="IPR020825">
    <property type="entry name" value="Phe-tRNA_synthase-like_B3/B4"/>
</dbReference>
<evidence type="ECO:0000259" key="17">
    <source>
        <dbReference type="PROSITE" id="PS51483"/>
    </source>
</evidence>
<protein>
    <recommendedName>
        <fullName evidence="6">Phenylalanine--tRNA ligase beta subunit</fullName>
        <ecNumber evidence="5">6.1.1.20</ecNumber>
    </recommendedName>
    <alternativeName>
        <fullName evidence="15">Phenylalanyl-tRNA synthetase beta subunit</fullName>
    </alternativeName>
</protein>